<comment type="similarity">
    <text evidence="1">Belongs to the UPF0111 family.</text>
</comment>
<dbReference type="PANTHER" id="PTHR36536:SF3">
    <property type="entry name" value="UPF0111 PROTEIN HI_1603"/>
    <property type="match status" value="1"/>
</dbReference>
<feature type="coiled-coil region" evidence="2">
    <location>
        <begin position="149"/>
        <end position="176"/>
    </location>
</feature>
<accession>A0A7C4RNJ2</accession>
<gene>
    <name evidence="3" type="ORF">ENS29_04130</name>
</gene>
<organism evidence="3">
    <name type="scientific">Desulfatirhabdium butyrativorans</name>
    <dbReference type="NCBI Taxonomy" id="340467"/>
    <lineage>
        <taxon>Bacteria</taxon>
        <taxon>Pseudomonadati</taxon>
        <taxon>Thermodesulfobacteriota</taxon>
        <taxon>Desulfobacteria</taxon>
        <taxon>Desulfobacterales</taxon>
        <taxon>Desulfatirhabdiaceae</taxon>
        <taxon>Desulfatirhabdium</taxon>
    </lineage>
</organism>
<protein>
    <submittedName>
        <fullName evidence="3">TIGR00153 family protein</fullName>
    </submittedName>
</protein>
<dbReference type="Gene3D" id="1.20.58.220">
    <property type="entry name" value="Phosphate transport system protein phou homolog 2, domain 2"/>
    <property type="match status" value="1"/>
</dbReference>
<evidence type="ECO:0000313" key="3">
    <source>
        <dbReference type="EMBL" id="HGU32028.1"/>
    </source>
</evidence>
<sequence length="222" mass="25967">MRTALMSLFRKSPFEGLIKHAKLIGDCNPVFRHAVLAYLDESPSEFEVYHNQVTMIEHWGDEIKRNIRGHLPRNILLPVDKFQILWYLREQDKMLDSVQNALHWLSYRQTEVPDEYVDDLLLMVEKVGDVLTSMHPMVVAANIYFNSYSEKHRTDVKQAIRRIREFESQSDMVERKLKSDFLSHPFENPTAAFHLTKLVQYMGSISDHAENAADMMRAMIAK</sequence>
<dbReference type="NCBIfam" id="TIGR00153">
    <property type="entry name" value="TIGR00153 family protein"/>
    <property type="match status" value="1"/>
</dbReference>
<dbReference type="SUPFAM" id="SSF109755">
    <property type="entry name" value="PhoU-like"/>
    <property type="match status" value="1"/>
</dbReference>
<dbReference type="Pfam" id="PF01865">
    <property type="entry name" value="PhoU_div"/>
    <property type="match status" value="1"/>
</dbReference>
<comment type="caution">
    <text evidence="3">The sequence shown here is derived from an EMBL/GenBank/DDBJ whole genome shotgun (WGS) entry which is preliminary data.</text>
</comment>
<dbReference type="InterPro" id="IPR018445">
    <property type="entry name" value="Put_Phosphate_transp_reg"/>
</dbReference>
<evidence type="ECO:0000256" key="1">
    <source>
        <dbReference type="ARBA" id="ARBA00008591"/>
    </source>
</evidence>
<dbReference type="AlphaFoldDB" id="A0A7C4RNJ2"/>
<name>A0A7C4RNJ2_9BACT</name>
<reference evidence="3" key="1">
    <citation type="journal article" date="2020" name="mSystems">
        <title>Genome- and Community-Level Interaction Insights into Carbon Utilization and Element Cycling Functions of Hydrothermarchaeota in Hydrothermal Sediment.</title>
        <authorList>
            <person name="Zhou Z."/>
            <person name="Liu Y."/>
            <person name="Xu W."/>
            <person name="Pan J."/>
            <person name="Luo Z.H."/>
            <person name="Li M."/>
        </authorList>
    </citation>
    <scope>NUCLEOTIDE SEQUENCE [LARGE SCALE GENOMIC DNA]</scope>
    <source>
        <strain evidence="3">SpSt-477</strain>
    </source>
</reference>
<proteinExistence type="inferred from homology"/>
<dbReference type="PANTHER" id="PTHR36536">
    <property type="entry name" value="UPF0111 PROTEIN HI_1603"/>
    <property type="match status" value="1"/>
</dbReference>
<dbReference type="InterPro" id="IPR002727">
    <property type="entry name" value="DUF47"/>
</dbReference>
<keyword evidence="2" id="KW-0175">Coiled coil</keyword>
<dbReference type="EMBL" id="DSUH01000089">
    <property type="protein sequence ID" value="HGU32028.1"/>
    <property type="molecule type" value="Genomic_DNA"/>
</dbReference>
<evidence type="ECO:0000256" key="2">
    <source>
        <dbReference type="SAM" id="Coils"/>
    </source>
</evidence>
<dbReference type="InterPro" id="IPR038078">
    <property type="entry name" value="PhoU-like_sf"/>
</dbReference>